<keyword evidence="9" id="KW-1185">Reference proteome</keyword>
<dbReference type="Pfam" id="PF13332">
    <property type="entry name" value="Fil_haemagg_2"/>
    <property type="match status" value="2"/>
</dbReference>
<evidence type="ECO:0000259" key="7">
    <source>
        <dbReference type="SMART" id="SM00912"/>
    </source>
</evidence>
<dbReference type="NCBIfam" id="TIGR01731">
    <property type="entry name" value="fil_hemag_20aa"/>
    <property type="match status" value="25"/>
</dbReference>
<evidence type="ECO:0000256" key="3">
    <source>
        <dbReference type="ARBA" id="ARBA00022913"/>
    </source>
</evidence>
<keyword evidence="3" id="KW-1266">Target cell cytoplasm</keyword>
<feature type="compositionally biased region" description="Polar residues" evidence="6">
    <location>
        <begin position="2162"/>
        <end position="2184"/>
    </location>
</feature>
<dbReference type="InterPro" id="IPR010069">
    <property type="entry name" value="CdiA_FHA1_rpt"/>
</dbReference>
<dbReference type="InterPro" id="IPR012334">
    <property type="entry name" value="Pectin_lyas_fold"/>
</dbReference>
<feature type="region of interest" description="Disordered" evidence="6">
    <location>
        <begin position="1323"/>
        <end position="1345"/>
    </location>
</feature>
<protein>
    <submittedName>
        <fullName evidence="8">Filamentous hemagglutinin N-terminal domain-containing protein</fullName>
    </submittedName>
</protein>
<feature type="compositionally biased region" description="Polar residues" evidence="6">
    <location>
        <begin position="1326"/>
        <end position="1345"/>
    </location>
</feature>
<dbReference type="Pfam" id="PF05860">
    <property type="entry name" value="TPS"/>
    <property type="match status" value="1"/>
</dbReference>
<feature type="compositionally biased region" description="Basic and acidic residues" evidence="6">
    <location>
        <begin position="1986"/>
        <end position="2001"/>
    </location>
</feature>
<evidence type="ECO:0000256" key="6">
    <source>
        <dbReference type="SAM" id="MobiDB-lite"/>
    </source>
</evidence>
<accession>A0A4P8QSD3</accession>
<dbReference type="OrthoDB" id="2664633at2"/>
<comment type="subcellular location">
    <subcellularLocation>
        <location evidence="1">Target cell</location>
        <location evidence="1">Target cell cytoplasm</location>
    </subcellularLocation>
</comment>
<dbReference type="Pfam" id="PF13018">
    <property type="entry name" value="ESPR"/>
    <property type="match status" value="1"/>
</dbReference>
<gene>
    <name evidence="8" type="ORF">EH207_17240</name>
</gene>
<dbReference type="GO" id="GO:0004540">
    <property type="term" value="F:RNA nuclease activity"/>
    <property type="evidence" value="ECO:0007669"/>
    <property type="project" value="InterPro"/>
</dbReference>
<dbReference type="Proteomes" id="UP000299580">
    <property type="component" value="Chromosome"/>
</dbReference>
<keyword evidence="4" id="KW-0843">Virulence</keyword>
<dbReference type="Pfam" id="PF04829">
    <property type="entry name" value="PT-VENN"/>
    <property type="match status" value="1"/>
</dbReference>
<dbReference type="GO" id="GO:0090729">
    <property type="term" value="F:toxin activity"/>
    <property type="evidence" value="ECO:0007669"/>
    <property type="project" value="UniProtKB-KW"/>
</dbReference>
<dbReference type="InterPro" id="IPR011050">
    <property type="entry name" value="Pectin_lyase_fold/virulence"/>
</dbReference>
<dbReference type="NCBIfam" id="TIGR01901">
    <property type="entry name" value="adhes_NPXG"/>
    <property type="match status" value="1"/>
</dbReference>
<dbReference type="Gene3D" id="3.10.450.200">
    <property type="match status" value="1"/>
</dbReference>
<dbReference type="InterPro" id="IPR024973">
    <property type="entry name" value="ESPR"/>
</dbReference>
<feature type="domain" description="Filamentous haemagglutinin FhaB/tRNA nuclease CdiA-like TPS" evidence="7">
    <location>
        <begin position="87"/>
        <end position="207"/>
    </location>
</feature>
<keyword evidence="2" id="KW-0800">Toxin</keyword>
<evidence type="ECO:0000313" key="9">
    <source>
        <dbReference type="Proteomes" id="UP000299580"/>
    </source>
</evidence>
<dbReference type="SUPFAM" id="SSF51126">
    <property type="entry name" value="Pectin lyase-like"/>
    <property type="match status" value="1"/>
</dbReference>
<sequence>MNKSLYRIVFNKARGMLMVVADIARSGRAGSSPSSGIGHTLGRLIGKVSAIGFGLWLAMGVIQPVQANIVANSGAPKNQQPTILNSANGTPQVNIQTPSAGGVSRNNFSQFDVNQKGAILNNSRQNVQTQLGGMVTGNPWLAKGEANVILNEVNSRDPSRLNGFIEVAGKKAQVVIANPSGITCSGCGFINANRATLTTGQVQMNNGNLTGYNVERGEVVVDGPGMDSAGADYTDIIARSVKINAGLWAKDLKVTTGRNKVDAEHGRIEKTTADPATTPQLALDTSSLGGMFAGKIRMVGTESGVGVRNAGAIGAQAGSVVITADGRIENSGAISAGDNTQLTSNAGVTNSGAVRAGNNASIQSKGALNNSGSVIAGNNTLVQSDSLTGSEGSVLAAGVKDNGQLAEKGDLQLNAGGQLNAHGKMLAGGNLSIRSQGMDLSASQTQGTHVELDAGKGSLNTQNAQVSAQRLTARTDKQLNNDGGALGADAMALSAQSLSNRQGEIVQTGSGDLALNLPGALNNQQGKIAANGNINLGAQTLDNQRGKILAAQDGSLNAQVKGTLDNRKGSLAAAGNTTVDASELNNEEGLVSASTGKGELRSKQAINNRKGRIEAAKSQRIESVGMGNQQGVVLAEGLELALNDGTLNNLSGTLLSYGALGLNSGAMNNQNGSIISQGTLTYKGLAVDNRNGVFGSEQALAASFTTFSNQGGSIKSGSGMTLNASQWLDNRGGVIGAGKALSLDAGELRNRQGTLVSGDAASINADMLDNRVGQLAAQNALHLSGKQINNDDGGLIQSGDSLDVDAGELTNRNSGDKGGLISQGAMALAADAFTNDLGLALSGSEFLLSGGTLDNTAGRLIAANALTFSLSGEFTNQSGLIQGGNVALANQGQTFNNRSGTLNSLGALTLNSGVVNNQGGTLAAKGAFDLVAAELDNRNGGRVIGESNASLQTGNLQNGGGQIQAVGDMLLDNAQGALDNVSGLIRSGADLTLNALNVINQNTQGANQGLEGRTVNLNTGGLNNQHGSILADNALTIGNNGELNNSAGALASSGVLKISGSGLNLINRDGVVQAGKQLDIRADNVDGNGQLLSLGDMTLQSDQSFANSGTAIANGNFTLVTPGSITNSGKLLAGSQLDLHGGDLTNTADGEINAGQNWLNVDGTLLNHGLIDGGYTRLNAGTLTNTGSGRIYGDVIGVNAATFNNQAENGTAATLAGRERVDIGVQTLNNSGHGLISSAGDMAIGGELAANGAATGLAAAINNHSATIESAGNMTIAAGQINNVNDNFATEIVTVSSGPVTEYQHAGSPNRWKADEEGVFVDRNSSDGLRNLNTPEDTGSNNDSFSQYDYIRTVQETRIKTSDPAQILAGGDITVAGDAIFNDKSRIIAGGTLETRGMREIKNDDVSGERHTNDEGWVTHYYRIRHKGTDEQGADRTAYTPPTVIQAIALKPGQLVSNGEVQGSSVNLNPLTPQSIDVTIGQTEAVTAQVNSDSRLPQLQSVSAGDPVTPPPGQQFEVNPPEGTIRIVGPDTTLPDNSLFTVNPSTDVPYLVETDPRFTNEKQWLGSDYMQNAFSQNGDHTAKRLGDGYYEQRLVREQVINLTGQRYLDGYTSDEAQFKSLMDQGITFGKQFSLKLGVALTADQMALLTGDIVWLVNREVKMPDGSISTVLVPQVYAKVKPGDIDGAGALIAGNNVVMKLDGDLFNRGTLAGRRVLQLDADTITNQTGAIQGADVSLNARTDLNNIGGIIQGNDSLLAGAGRDINATTTLRSVESAADQNRFARTTIDSVSGIYVQGADGKLTLQAGRDLNLTAAQVVNSGEKGQTRLIARRDLNLDTVTTARRDDLVWDGDNTLKQSQRDSVGSEVVGKGGLTLAAGNDINAQAALLSSENALQLSAGHDVNIKGAENTLDLDERHKVTGSSSWLSKTTTRTHDAVSRQTVAGSELSGDNVDITAGNDLAVLGSNVAGSGDVSLLAGNELTVGGMRERNSERHQKQEKKSGLMSSGGIGFSIGSQSLDVTDTGRDVTQLGSTVGSVNGDLTLSAGNHLAVTGSALVAGNDMTLSGGRVDIDAAQNQRRQTHEVAQKTSGLTLALSGAAGSALNTAVSTARAARNTDNDRLKALQGVKAALSGIQATQAVRLDAAQGGDAANTNTVGISLSYGSQSSKSTQRSEQNTAQGSSLTAGDDLRISATGQDGDLTVKGSRLNAGDNVLLAANRDINLLSAENTRQLDGKNESRGGSVGVGIGVGSGGWGISVSASVNKGKGSESGNGVTHTETTVDAGRRVTLLSGRDTALSGAQVSGETVKADVGRNLTMTSEQDSDRYDAKQQNAGAGGSFTFGSMSGSASVNLSRDKMHSDYDSVVEQTGIFAGKGGFDVTVGEHTRLDGAVMGSTAAPDKNRLDTGTLGFSDIENRADYKAEHQSIGMSTGGGIGGQFAGNMANGLLAGADSEGRDSTTTRSAVSEGTMVIRDGANQQQDINQLSRDVAHANQTLSPIFDKEKEQNRLQQAQLIGEIGNQVADIARTEGSIQATKAAKETYPGYTAGQLRETDIYKAEMQKYGTGSAVQRAIQAATAAVQGLAGGDMTKALAGASAPYLAEVIHDMTTDADGKINTEANLMAHAVVGAVVAKVQGNSALAGAAGATVSEYIAQQLYPGISRDALTEDEKQTISVLSTLAAGLAGGVVGDSSANTLAGAQAGKNAVENNALSDIIENKVSGVSQEEKYQNAQKELVAAVEEFKAQHCAGMSAEACSAKISEHRNELLKGAAGFGLDFIPVVGDIKGFAEAQSAIDYLGAMAGLIPVAGDAAGKAIKAAEVALKKGDVAEASKLINKASDEISGYLPSPGHASLPNSGVGSNAAFSVTNAQLGKKLGKHVEDFGGNASNAADRQRVLDIINDIGSNPDKVVAGKFAGQGVGNGASRGDVFFRIKGNDVVVTKPDGSFVTILKDGVNNTSVKNALKGDPK</sequence>
<feature type="region of interest" description="Disordered" evidence="6">
    <location>
        <begin position="2162"/>
        <end position="2190"/>
    </location>
</feature>
<dbReference type="EMBL" id="CP034035">
    <property type="protein sequence ID" value="QCR10091.1"/>
    <property type="molecule type" value="Genomic_DNA"/>
</dbReference>
<evidence type="ECO:0000256" key="1">
    <source>
        <dbReference type="ARBA" id="ARBA00004219"/>
    </source>
</evidence>
<name>A0A4P8QSD3_9GAMM</name>
<dbReference type="InterPro" id="IPR025157">
    <property type="entry name" value="Hemagglutinin_rpt"/>
</dbReference>
<evidence type="ECO:0000256" key="4">
    <source>
        <dbReference type="ARBA" id="ARBA00023026"/>
    </source>
</evidence>
<dbReference type="Gene3D" id="2.160.20.10">
    <property type="entry name" value="Single-stranded right-handed beta-helix, Pectin lyase-like"/>
    <property type="match status" value="1"/>
</dbReference>
<dbReference type="InterPro" id="IPR008619">
    <property type="entry name" value="Filamentous_hemagglutn_rpt"/>
</dbReference>
<organism evidence="8 9">
    <name type="scientific">Brenneria rubrifaciens</name>
    <dbReference type="NCBI Taxonomy" id="55213"/>
    <lineage>
        <taxon>Bacteria</taxon>
        <taxon>Pseudomonadati</taxon>
        <taxon>Pseudomonadota</taxon>
        <taxon>Gammaproteobacteria</taxon>
        <taxon>Enterobacterales</taxon>
        <taxon>Pectobacteriaceae</taxon>
        <taxon>Brenneria</taxon>
    </lineage>
</organism>
<dbReference type="InterPro" id="IPR037178">
    <property type="entry name" value="ColicinD_C_sf"/>
</dbReference>
<evidence type="ECO:0000256" key="5">
    <source>
        <dbReference type="ARBA" id="ARBA00024043"/>
    </source>
</evidence>
<dbReference type="Pfam" id="PF05594">
    <property type="entry name" value="Fil_haemagg"/>
    <property type="match status" value="11"/>
</dbReference>
<dbReference type="InterPro" id="IPR008638">
    <property type="entry name" value="FhaB/CdiA-like_TPS"/>
</dbReference>
<comment type="similarity">
    <text evidence="5">In the N-terminal section; belongs to the CdiA toxin family.</text>
</comment>
<evidence type="ECO:0000313" key="8">
    <source>
        <dbReference type="EMBL" id="QCR10091.1"/>
    </source>
</evidence>
<proteinExistence type="inferred from homology"/>
<dbReference type="SMART" id="SM00912">
    <property type="entry name" value="Haemagg_act"/>
    <property type="match status" value="1"/>
</dbReference>
<feature type="region of interest" description="Disordered" evidence="6">
    <location>
        <begin position="2311"/>
        <end position="2331"/>
    </location>
</feature>
<feature type="region of interest" description="Disordered" evidence="6">
    <location>
        <begin position="1986"/>
        <end position="2006"/>
    </location>
</feature>
<dbReference type="RefSeq" id="WP_137715397.1">
    <property type="nucleotide sequence ID" value="NZ_CP034035.1"/>
</dbReference>
<reference evidence="8 9" key="1">
    <citation type="submission" date="2018-11" db="EMBL/GenBank/DDBJ databases">
        <title>Genome sequences of Brenneria nigrifluens and Brenneria rubrifaciens.</title>
        <authorList>
            <person name="Poret-Peterson A.T."/>
            <person name="McClean A.E."/>
            <person name="Kluepfel D.A."/>
        </authorList>
    </citation>
    <scope>NUCLEOTIDE SEQUENCE [LARGE SCALE GENOMIC DNA]</scope>
    <source>
        <strain evidence="8 9">6D370</strain>
    </source>
</reference>
<evidence type="ECO:0000256" key="2">
    <source>
        <dbReference type="ARBA" id="ARBA00022656"/>
    </source>
</evidence>
<dbReference type="KEGG" id="brb:EH207_17240"/>
<dbReference type="InterPro" id="IPR006914">
    <property type="entry name" value="VENN_dom"/>
</dbReference>
<feature type="region of interest" description="Disordered" evidence="6">
    <location>
        <begin position="1924"/>
        <end position="1944"/>
    </location>
</feature>